<gene>
    <name evidence="1" type="ORF">DKZ23_11415</name>
</gene>
<dbReference type="RefSeq" id="WP_134908181.1">
    <property type="nucleotide sequence ID" value="NZ_JAJAOX010000302.1"/>
</dbReference>
<evidence type="ECO:0000313" key="1">
    <source>
        <dbReference type="EMBL" id="PWT42862.1"/>
    </source>
</evidence>
<reference evidence="1 2" key="1">
    <citation type="journal article" date="2018" name="Front. Microbiol.">
        <title>Comparative Genomics of the Herbivore Gut Symbiont Lactobacillus reuteri Reveals Genetic Diversity and Lifestyle Adaptation.</title>
        <authorList>
            <person name="Zhao J."/>
        </authorList>
    </citation>
    <scope>NUCLEOTIDE SEQUENCE [LARGE SCALE GENOMIC DNA]</scope>
    <source>
        <strain evidence="1 2">LR12</strain>
    </source>
</reference>
<sequence length="67" mass="7873">MLHKYKKIVPIKAEQFDGRQTMMVKYGIFTHPEAHYFMDKPLYTLKTKKGDMEVKPYDYIATGVDGE</sequence>
<dbReference type="AlphaFoldDB" id="A0A317GE47"/>
<dbReference type="EMBL" id="QGHS01000370">
    <property type="protein sequence ID" value="PWT42862.1"/>
    <property type="molecule type" value="Genomic_DNA"/>
</dbReference>
<name>A0A317GE47_LIMRT</name>
<organism evidence="1 2">
    <name type="scientific">Limosilactobacillus reuteri</name>
    <name type="common">Lactobacillus reuteri</name>
    <dbReference type="NCBI Taxonomy" id="1598"/>
    <lineage>
        <taxon>Bacteria</taxon>
        <taxon>Bacillati</taxon>
        <taxon>Bacillota</taxon>
        <taxon>Bacilli</taxon>
        <taxon>Lactobacillales</taxon>
        <taxon>Lactobacillaceae</taxon>
        <taxon>Limosilactobacillus</taxon>
    </lineage>
</organism>
<evidence type="ECO:0000313" key="2">
    <source>
        <dbReference type="Proteomes" id="UP000245866"/>
    </source>
</evidence>
<protein>
    <submittedName>
        <fullName evidence="1">Uncharacterized protein</fullName>
    </submittedName>
</protein>
<feature type="non-terminal residue" evidence="1">
    <location>
        <position position="67"/>
    </location>
</feature>
<comment type="caution">
    <text evidence="1">The sequence shown here is derived from an EMBL/GenBank/DDBJ whole genome shotgun (WGS) entry which is preliminary data.</text>
</comment>
<accession>A0A317GE47</accession>
<proteinExistence type="predicted"/>
<dbReference type="Proteomes" id="UP000245866">
    <property type="component" value="Unassembled WGS sequence"/>
</dbReference>